<dbReference type="RefSeq" id="WP_344686000.1">
    <property type="nucleotide sequence ID" value="NZ_BAAAUX010000035.1"/>
</dbReference>
<sequence>MTAADHTAEIAATLAKLAALIADQHRNEAEIPSPEPRTMPERTLLTVQEAADRLRIGRTKVYALVKSGEIESVRIGRLRRVPVSAIDDYAARLVAEQAAEKNAA</sequence>
<accession>A0ABN3VN26</accession>
<organism evidence="2 3">
    <name type="scientific">Saccharopolyspora taberi</name>
    <dbReference type="NCBI Taxonomy" id="60895"/>
    <lineage>
        <taxon>Bacteria</taxon>
        <taxon>Bacillati</taxon>
        <taxon>Actinomycetota</taxon>
        <taxon>Actinomycetes</taxon>
        <taxon>Pseudonocardiales</taxon>
        <taxon>Pseudonocardiaceae</taxon>
        <taxon>Saccharopolyspora</taxon>
    </lineage>
</organism>
<gene>
    <name evidence="2" type="ORF">GCM10010470_63000</name>
</gene>
<dbReference type="NCBIfam" id="TIGR01764">
    <property type="entry name" value="excise"/>
    <property type="match status" value="1"/>
</dbReference>
<protein>
    <submittedName>
        <fullName evidence="2">Excisionase family DNA-binding protein</fullName>
    </submittedName>
</protein>
<evidence type="ECO:0000313" key="3">
    <source>
        <dbReference type="Proteomes" id="UP001500979"/>
    </source>
</evidence>
<keyword evidence="3" id="KW-1185">Reference proteome</keyword>
<comment type="caution">
    <text evidence="2">The sequence shown here is derived from an EMBL/GenBank/DDBJ whole genome shotgun (WGS) entry which is preliminary data.</text>
</comment>
<keyword evidence="2" id="KW-0238">DNA-binding</keyword>
<dbReference type="EMBL" id="BAAAUX010000035">
    <property type="protein sequence ID" value="GAA2819041.1"/>
    <property type="molecule type" value="Genomic_DNA"/>
</dbReference>
<feature type="domain" description="Helix-turn-helix" evidence="1">
    <location>
        <begin position="44"/>
        <end position="92"/>
    </location>
</feature>
<reference evidence="2 3" key="1">
    <citation type="journal article" date="2019" name="Int. J. Syst. Evol. Microbiol.">
        <title>The Global Catalogue of Microorganisms (GCM) 10K type strain sequencing project: providing services to taxonomists for standard genome sequencing and annotation.</title>
        <authorList>
            <consortium name="The Broad Institute Genomics Platform"/>
            <consortium name="The Broad Institute Genome Sequencing Center for Infectious Disease"/>
            <person name="Wu L."/>
            <person name="Ma J."/>
        </authorList>
    </citation>
    <scope>NUCLEOTIDE SEQUENCE [LARGE SCALE GENOMIC DNA]</scope>
    <source>
        <strain evidence="2 3">JCM 9383</strain>
    </source>
</reference>
<dbReference type="InterPro" id="IPR041657">
    <property type="entry name" value="HTH_17"/>
</dbReference>
<dbReference type="GO" id="GO:0003677">
    <property type="term" value="F:DNA binding"/>
    <property type="evidence" value="ECO:0007669"/>
    <property type="project" value="UniProtKB-KW"/>
</dbReference>
<name>A0ABN3VN26_9PSEU</name>
<dbReference type="Proteomes" id="UP001500979">
    <property type="component" value="Unassembled WGS sequence"/>
</dbReference>
<dbReference type="Pfam" id="PF12728">
    <property type="entry name" value="HTH_17"/>
    <property type="match status" value="1"/>
</dbReference>
<dbReference type="InterPro" id="IPR010093">
    <property type="entry name" value="SinI_DNA-bd"/>
</dbReference>
<evidence type="ECO:0000259" key="1">
    <source>
        <dbReference type="Pfam" id="PF12728"/>
    </source>
</evidence>
<evidence type="ECO:0000313" key="2">
    <source>
        <dbReference type="EMBL" id="GAA2819041.1"/>
    </source>
</evidence>
<proteinExistence type="predicted"/>